<organism evidence="2 3">
    <name type="scientific">Euplotes crassus</name>
    <dbReference type="NCBI Taxonomy" id="5936"/>
    <lineage>
        <taxon>Eukaryota</taxon>
        <taxon>Sar</taxon>
        <taxon>Alveolata</taxon>
        <taxon>Ciliophora</taxon>
        <taxon>Intramacronucleata</taxon>
        <taxon>Spirotrichea</taxon>
        <taxon>Hypotrichia</taxon>
        <taxon>Euplotida</taxon>
        <taxon>Euplotidae</taxon>
        <taxon>Moneuplotes</taxon>
    </lineage>
</organism>
<feature type="compositionally biased region" description="Basic residues" evidence="1">
    <location>
        <begin position="144"/>
        <end position="158"/>
    </location>
</feature>
<proteinExistence type="predicted"/>
<dbReference type="EMBL" id="CAMPGE010016732">
    <property type="protein sequence ID" value="CAI2375267.1"/>
    <property type="molecule type" value="Genomic_DNA"/>
</dbReference>
<sequence length="515" mass="60729">MFIRNNLKYSFSTLRSYCKLCWQRKNERNNKIKYSLKILDEEHKNKKRIPTGLQFQEYNVLQLIKINECKDEIRSLIKPLKRSKKLVLSKHSIFRSYVYEKLVIAKEKESKVKRDHKHNIRLRLLDDIPFYHLLCREFKMKNKNKSRHTRFKSKKHSSMKNSQERKLSSTTELQSLMNDLRKANRIKKLNKENRDIKIAPKVDVVLESVKEYQKSQDEEIKSKLKKSTAMNKFISAKNMQNDPQSLIAGSSKDIINITLENSPKSKRNIIESTKNIKIMPIPMSRKPKKSFVKVESFSVASIVDLLDSDDGSLAKNKKLNDIISSDKKQSDSEVIMNQPCEEDESQKRLAMSENRQSLSSSKNTGERSDSMKKQANKSKFCHGKTRFSKDFSSQESDLNMEKKQLVLPKMNKWRNALVNKALNQTMQIKRRRITRSIDIEESKQLNSYKKRTSKKRKKLNMRNRSIDDSFIRLVKTRKRRIFTQIDFSKILACSDPPSNLKKLVKRRKFRKNCHK</sequence>
<dbReference type="Proteomes" id="UP001295684">
    <property type="component" value="Unassembled WGS sequence"/>
</dbReference>
<evidence type="ECO:0000313" key="2">
    <source>
        <dbReference type="EMBL" id="CAI2375267.1"/>
    </source>
</evidence>
<feature type="compositionally biased region" description="Polar residues" evidence="1">
    <location>
        <begin position="353"/>
        <end position="363"/>
    </location>
</feature>
<keyword evidence="3" id="KW-1185">Reference proteome</keyword>
<dbReference type="AlphaFoldDB" id="A0AAD1XM94"/>
<accession>A0AAD1XM94</accession>
<name>A0AAD1XM94_EUPCR</name>
<feature type="region of interest" description="Disordered" evidence="1">
    <location>
        <begin position="325"/>
        <end position="385"/>
    </location>
</feature>
<reference evidence="2" key="1">
    <citation type="submission" date="2023-07" db="EMBL/GenBank/DDBJ databases">
        <authorList>
            <consortium name="AG Swart"/>
            <person name="Singh M."/>
            <person name="Singh A."/>
            <person name="Seah K."/>
            <person name="Emmerich C."/>
        </authorList>
    </citation>
    <scope>NUCLEOTIDE SEQUENCE</scope>
    <source>
        <strain evidence="2">DP1</strain>
    </source>
</reference>
<feature type="compositionally biased region" description="Basic residues" evidence="1">
    <location>
        <begin position="374"/>
        <end position="385"/>
    </location>
</feature>
<evidence type="ECO:0000313" key="3">
    <source>
        <dbReference type="Proteomes" id="UP001295684"/>
    </source>
</evidence>
<feature type="region of interest" description="Disordered" evidence="1">
    <location>
        <begin position="144"/>
        <end position="170"/>
    </location>
</feature>
<comment type="caution">
    <text evidence="2">The sequence shown here is derived from an EMBL/GenBank/DDBJ whole genome shotgun (WGS) entry which is preliminary data.</text>
</comment>
<protein>
    <submittedName>
        <fullName evidence="2">Uncharacterized protein</fullName>
    </submittedName>
</protein>
<gene>
    <name evidence="2" type="ORF">ECRASSUSDP1_LOCUS16629</name>
</gene>
<evidence type="ECO:0000256" key="1">
    <source>
        <dbReference type="SAM" id="MobiDB-lite"/>
    </source>
</evidence>